<evidence type="ECO:0000313" key="2">
    <source>
        <dbReference type="EMBL" id="KIW60203.1"/>
    </source>
</evidence>
<dbReference type="STRING" id="348802.A0A0D2EWT4"/>
<name>A0A0D2EWT4_9EURO</name>
<protein>
    <recommendedName>
        <fullName evidence="4">Transcription factor domain-containing protein</fullName>
    </recommendedName>
</protein>
<dbReference type="PANTHER" id="PTHR37540:SF5">
    <property type="entry name" value="TRANSCRIPTION FACTOR DOMAIN-CONTAINING PROTEIN"/>
    <property type="match status" value="1"/>
</dbReference>
<proteinExistence type="predicted"/>
<keyword evidence="3" id="KW-1185">Reference proteome</keyword>
<reference evidence="2 3" key="1">
    <citation type="submission" date="2015-01" db="EMBL/GenBank/DDBJ databases">
        <title>The Genome Sequence of Exophiala xenobiotica CBS118157.</title>
        <authorList>
            <consortium name="The Broad Institute Genomics Platform"/>
            <person name="Cuomo C."/>
            <person name="de Hoog S."/>
            <person name="Gorbushina A."/>
            <person name="Stielow B."/>
            <person name="Teixiera M."/>
            <person name="Abouelleil A."/>
            <person name="Chapman S.B."/>
            <person name="Priest M."/>
            <person name="Young S.K."/>
            <person name="Wortman J."/>
            <person name="Nusbaum C."/>
            <person name="Birren B."/>
        </authorList>
    </citation>
    <scope>NUCLEOTIDE SEQUENCE [LARGE SCALE GENOMIC DNA]</scope>
    <source>
        <strain evidence="2 3">CBS 118157</strain>
    </source>
</reference>
<feature type="region of interest" description="Disordered" evidence="1">
    <location>
        <begin position="78"/>
        <end position="119"/>
    </location>
</feature>
<evidence type="ECO:0000313" key="3">
    <source>
        <dbReference type="Proteomes" id="UP000054342"/>
    </source>
</evidence>
<dbReference type="EMBL" id="KN847317">
    <property type="protein sequence ID" value="KIW60203.1"/>
    <property type="molecule type" value="Genomic_DNA"/>
</dbReference>
<evidence type="ECO:0008006" key="4">
    <source>
        <dbReference type="Google" id="ProtNLM"/>
    </source>
</evidence>
<organism evidence="2 3">
    <name type="scientific">Exophiala xenobiotica</name>
    <dbReference type="NCBI Taxonomy" id="348802"/>
    <lineage>
        <taxon>Eukaryota</taxon>
        <taxon>Fungi</taxon>
        <taxon>Dikarya</taxon>
        <taxon>Ascomycota</taxon>
        <taxon>Pezizomycotina</taxon>
        <taxon>Eurotiomycetes</taxon>
        <taxon>Chaetothyriomycetidae</taxon>
        <taxon>Chaetothyriales</taxon>
        <taxon>Herpotrichiellaceae</taxon>
        <taxon>Exophiala</taxon>
    </lineage>
</organism>
<evidence type="ECO:0000256" key="1">
    <source>
        <dbReference type="SAM" id="MobiDB-lite"/>
    </source>
</evidence>
<feature type="compositionally biased region" description="Basic residues" evidence="1">
    <location>
        <begin position="34"/>
        <end position="43"/>
    </location>
</feature>
<feature type="region of interest" description="Disordered" evidence="1">
    <location>
        <begin position="33"/>
        <end position="57"/>
    </location>
</feature>
<dbReference type="RefSeq" id="XP_013320787.1">
    <property type="nucleotide sequence ID" value="XM_013465333.1"/>
</dbReference>
<dbReference type="GeneID" id="25322346"/>
<dbReference type="HOGENOM" id="CLU_016895_1_1_1"/>
<dbReference type="PANTHER" id="PTHR37540">
    <property type="entry name" value="TRANSCRIPTION FACTOR (ACR-2), PUTATIVE-RELATED-RELATED"/>
    <property type="match status" value="1"/>
</dbReference>
<accession>A0A0D2EWT4</accession>
<dbReference type="Proteomes" id="UP000054342">
    <property type="component" value="Unassembled WGS sequence"/>
</dbReference>
<sequence>MVKLFFVQTSPATHSRKDNAAQEAEIRSHAAIVGHHRKARRRPPNSETSSVKSAPSPASIFDTASIKTALSPASSITFASPSSISHGDAEDEPPDCSRDSKYPPARTLTSKSPALDAGPYFRGTRTDPFNCIATEHPHLLAASVDYFSGVTVPAHSAVYELFNITNIYNGYWFELMSDPDFAYTGVCLTLRVRELSCDSNAKPSEEVLTALGVALSRIRKRLAKSDSAGDDISITAVSFMAAIAKAIGDGQSHQKHKQALKCMVKACGGLDKLGHGGMDKCLLLQREGFWSIAEGSTIFADERQEVVSIYPELPLSGDNLEMARSLPTGFQALAHLGKLSIQVLEVLTRTQKAQMKRKAASVARSPDLFKTQKRRYSDFQEACPCLSEPDVDGASMERLLVLALIIHCSSNFTPTRSNTVLYDTCRKRLQCDIWTAKPDSAAEATCLIWVAAMLVWSWTTTSNKLTAEGILCIKKLKASIMYGLTWTDLEIVLYRFFWSEKMSACLEMHYDSLDPG</sequence>
<dbReference type="AlphaFoldDB" id="A0A0D2EWT4"/>
<gene>
    <name evidence="2" type="ORF">PV05_00438</name>
</gene>
<dbReference type="OrthoDB" id="4152393at2759"/>